<dbReference type="GO" id="GO:0005975">
    <property type="term" value="P:carbohydrate metabolic process"/>
    <property type="evidence" value="ECO:0007669"/>
    <property type="project" value="InterPro"/>
</dbReference>
<keyword evidence="1" id="KW-0378">Hydrolase</keyword>
<feature type="non-terminal residue" evidence="2">
    <location>
        <position position="1"/>
    </location>
</feature>
<gene>
    <name evidence="2" type="ORF">MNBD_NITROSPIRAE03-655</name>
</gene>
<accession>A0A3B1D107</accession>
<evidence type="ECO:0000313" key="2">
    <source>
        <dbReference type="EMBL" id="VAX29894.1"/>
    </source>
</evidence>
<name>A0A3B1D107_9ZZZZ</name>
<evidence type="ECO:0000256" key="1">
    <source>
        <dbReference type="ARBA" id="ARBA00022801"/>
    </source>
</evidence>
<dbReference type="EMBL" id="UOGI01000064">
    <property type="protein sequence ID" value="VAX29894.1"/>
    <property type="molecule type" value="Genomic_DNA"/>
</dbReference>
<proteinExistence type="predicted"/>
<evidence type="ECO:0008006" key="3">
    <source>
        <dbReference type="Google" id="ProtNLM"/>
    </source>
</evidence>
<reference evidence="2" key="1">
    <citation type="submission" date="2018-06" db="EMBL/GenBank/DDBJ databases">
        <authorList>
            <person name="Zhirakovskaya E."/>
        </authorList>
    </citation>
    <scope>NUCLEOTIDE SEQUENCE</scope>
</reference>
<sequence>RSFSGNDVKVFNIKESEGDKIDGFNTVIFAVFGSIAAWKGSSGIREEEKGRIKELIKRSKKSIVVSFGSPYVLRYFSEADMLIAAYSVTAQAQRSVVRCLKGESDFKGKIPVDIEL</sequence>
<dbReference type="InterPro" id="IPR036881">
    <property type="entry name" value="Glyco_hydro_3_C_sf"/>
</dbReference>
<dbReference type="GO" id="GO:0004553">
    <property type="term" value="F:hydrolase activity, hydrolyzing O-glycosyl compounds"/>
    <property type="evidence" value="ECO:0007669"/>
    <property type="project" value="InterPro"/>
</dbReference>
<protein>
    <recommendedName>
        <fullName evidence="3">Glycoside hydrolase family 3 C-terminal domain-containing protein</fullName>
    </recommendedName>
</protein>
<dbReference type="Gene3D" id="3.40.50.1700">
    <property type="entry name" value="Glycoside hydrolase family 3 C-terminal domain"/>
    <property type="match status" value="1"/>
</dbReference>
<organism evidence="2">
    <name type="scientific">hydrothermal vent metagenome</name>
    <dbReference type="NCBI Taxonomy" id="652676"/>
    <lineage>
        <taxon>unclassified sequences</taxon>
        <taxon>metagenomes</taxon>
        <taxon>ecological metagenomes</taxon>
    </lineage>
</organism>
<dbReference type="AlphaFoldDB" id="A0A3B1D107"/>